<dbReference type="InterPro" id="IPR029045">
    <property type="entry name" value="ClpP/crotonase-like_dom_sf"/>
</dbReference>
<comment type="similarity">
    <text evidence="1">Belongs to the enoyl-CoA hydratase/isomerase family.</text>
</comment>
<dbReference type="Gene3D" id="1.10.12.10">
    <property type="entry name" value="Lyase 2-enoyl-coa Hydratase, Chain A, domain 2"/>
    <property type="match status" value="1"/>
</dbReference>
<evidence type="ECO:0000313" key="2">
    <source>
        <dbReference type="EMBL" id="QDU90890.1"/>
    </source>
</evidence>
<dbReference type="KEGG" id="pnd:Pla175_43030"/>
<dbReference type="EC" id="4.2.1.17" evidence="2"/>
<accession>A0A518DHD9</accession>
<dbReference type="OrthoDB" id="370015at2"/>
<keyword evidence="2" id="KW-0456">Lyase</keyword>
<dbReference type="PANTHER" id="PTHR42964">
    <property type="entry name" value="ENOYL-COA HYDRATASE"/>
    <property type="match status" value="1"/>
</dbReference>
<dbReference type="Proteomes" id="UP000317429">
    <property type="component" value="Chromosome"/>
</dbReference>
<dbReference type="RefSeq" id="WP_145290271.1">
    <property type="nucleotide sequence ID" value="NZ_CP036291.1"/>
</dbReference>
<dbReference type="InterPro" id="IPR051683">
    <property type="entry name" value="Enoyl-CoA_Hydratase/Isomerase"/>
</dbReference>
<dbReference type="SUPFAM" id="SSF52096">
    <property type="entry name" value="ClpP/crotonase"/>
    <property type="match status" value="1"/>
</dbReference>
<evidence type="ECO:0000313" key="3">
    <source>
        <dbReference type="Proteomes" id="UP000317429"/>
    </source>
</evidence>
<protein>
    <submittedName>
        <fullName evidence="2">2,3-dehydroadipyl-CoA hydratase</fullName>
        <ecNumber evidence="2">4.2.1.17</ecNumber>
    </submittedName>
</protein>
<dbReference type="CDD" id="cd06558">
    <property type="entry name" value="crotonase-like"/>
    <property type="match status" value="1"/>
</dbReference>
<dbReference type="Pfam" id="PF00378">
    <property type="entry name" value="ECH_1"/>
    <property type="match status" value="1"/>
</dbReference>
<dbReference type="EMBL" id="CP036291">
    <property type="protein sequence ID" value="QDU90890.1"/>
    <property type="molecule type" value="Genomic_DNA"/>
</dbReference>
<keyword evidence="3" id="KW-1185">Reference proteome</keyword>
<sequence length="265" mass="28262">MVAQNHSVEVRVDAELGTVLLNRPERRNALSRSMIYELREALFDLHQERRVRAVILTGAGEAFCAGRDLRELATATEDPQADQARWGEEVDELRELYLEMLRFPKPLVACVNGPALASGAGLVLACDIALAVESAVVGLPEARFGLVSGLVGPLLAFRIGAGAAARLMLTGEPCPAVEAMRLGIVHEVAADGQAARERSEQIGRQCALGSPEAVSLSKRLLIETIGEPMMSQLTGGAIAAAMARTTESAQEGLDAFLAGRPPEWK</sequence>
<organism evidence="2 3">
    <name type="scientific">Pirellulimonas nuda</name>
    <dbReference type="NCBI Taxonomy" id="2528009"/>
    <lineage>
        <taxon>Bacteria</taxon>
        <taxon>Pseudomonadati</taxon>
        <taxon>Planctomycetota</taxon>
        <taxon>Planctomycetia</taxon>
        <taxon>Pirellulales</taxon>
        <taxon>Lacipirellulaceae</taxon>
        <taxon>Pirellulimonas</taxon>
    </lineage>
</organism>
<reference evidence="2 3" key="1">
    <citation type="submission" date="2019-02" db="EMBL/GenBank/DDBJ databases">
        <title>Deep-cultivation of Planctomycetes and their phenomic and genomic characterization uncovers novel biology.</title>
        <authorList>
            <person name="Wiegand S."/>
            <person name="Jogler M."/>
            <person name="Boedeker C."/>
            <person name="Pinto D."/>
            <person name="Vollmers J."/>
            <person name="Rivas-Marin E."/>
            <person name="Kohn T."/>
            <person name="Peeters S.H."/>
            <person name="Heuer A."/>
            <person name="Rast P."/>
            <person name="Oberbeckmann S."/>
            <person name="Bunk B."/>
            <person name="Jeske O."/>
            <person name="Meyerdierks A."/>
            <person name="Storesund J.E."/>
            <person name="Kallscheuer N."/>
            <person name="Luecker S."/>
            <person name="Lage O.M."/>
            <person name="Pohl T."/>
            <person name="Merkel B.J."/>
            <person name="Hornburger P."/>
            <person name="Mueller R.-W."/>
            <person name="Bruemmer F."/>
            <person name="Labrenz M."/>
            <person name="Spormann A.M."/>
            <person name="Op den Camp H."/>
            <person name="Overmann J."/>
            <person name="Amann R."/>
            <person name="Jetten M.S.M."/>
            <person name="Mascher T."/>
            <person name="Medema M.H."/>
            <person name="Devos D.P."/>
            <person name="Kaster A.-K."/>
            <person name="Ovreas L."/>
            <person name="Rohde M."/>
            <person name="Galperin M.Y."/>
            <person name="Jogler C."/>
        </authorList>
    </citation>
    <scope>NUCLEOTIDE SEQUENCE [LARGE SCALE GENOMIC DNA]</scope>
    <source>
        <strain evidence="2 3">Pla175</strain>
    </source>
</reference>
<dbReference type="Gene3D" id="3.90.226.10">
    <property type="entry name" value="2-enoyl-CoA Hydratase, Chain A, domain 1"/>
    <property type="match status" value="1"/>
</dbReference>
<proteinExistence type="inferred from homology"/>
<dbReference type="InterPro" id="IPR014748">
    <property type="entry name" value="Enoyl-CoA_hydra_C"/>
</dbReference>
<dbReference type="AlphaFoldDB" id="A0A518DHD9"/>
<dbReference type="PANTHER" id="PTHR42964:SF1">
    <property type="entry name" value="POLYKETIDE BIOSYNTHESIS ENOYL-COA HYDRATASE PKSH-RELATED"/>
    <property type="match status" value="1"/>
</dbReference>
<evidence type="ECO:0000256" key="1">
    <source>
        <dbReference type="ARBA" id="ARBA00005254"/>
    </source>
</evidence>
<name>A0A518DHD9_9BACT</name>
<gene>
    <name evidence="2" type="primary">paaF</name>
    <name evidence="2" type="ORF">Pla175_43030</name>
</gene>
<dbReference type="GO" id="GO:0004300">
    <property type="term" value="F:enoyl-CoA hydratase activity"/>
    <property type="evidence" value="ECO:0007669"/>
    <property type="project" value="UniProtKB-EC"/>
</dbReference>
<dbReference type="InterPro" id="IPR001753">
    <property type="entry name" value="Enoyl-CoA_hydra/iso"/>
</dbReference>